<dbReference type="NCBIfam" id="TIGR03491">
    <property type="entry name" value="TM0106 family RecB-like putative nuclease"/>
    <property type="match status" value="1"/>
</dbReference>
<evidence type="ECO:0000259" key="2">
    <source>
        <dbReference type="Pfam" id="PF13482"/>
    </source>
</evidence>
<evidence type="ECO:0000313" key="3">
    <source>
        <dbReference type="EMBL" id="KKR04826.1"/>
    </source>
</evidence>
<dbReference type="InterPro" id="IPR011604">
    <property type="entry name" value="PDDEXK-like_dom_sf"/>
</dbReference>
<feature type="domain" description="DUF83" evidence="1">
    <location>
        <begin position="132"/>
        <end position="223"/>
    </location>
</feature>
<comment type="caution">
    <text evidence="3">The sequence shown here is derived from an EMBL/GenBank/DDBJ whole genome shotgun (WGS) entry which is preliminary data.</text>
</comment>
<dbReference type="EMBL" id="LBWG01000003">
    <property type="protein sequence ID" value="KKR04826.1"/>
    <property type="molecule type" value="Genomic_DNA"/>
</dbReference>
<protein>
    <submittedName>
        <fullName evidence="3">Uncharacterized protein</fullName>
    </submittedName>
</protein>
<feature type="domain" description="YprB ribonuclease H-like" evidence="2">
    <location>
        <begin position="308"/>
        <end position="476"/>
    </location>
</feature>
<dbReference type="AlphaFoldDB" id="A0A0G0MWM2"/>
<dbReference type="InterPro" id="IPR019993">
    <property type="entry name" value="RecB_nuclease_TM0106_put"/>
</dbReference>
<accession>A0A0G0MWM2</accession>
<proteinExistence type="predicted"/>
<dbReference type="InterPro" id="IPR012337">
    <property type="entry name" value="RNaseH-like_sf"/>
</dbReference>
<dbReference type="InterPro" id="IPR038720">
    <property type="entry name" value="YprB_RNase_H-like_dom"/>
</dbReference>
<evidence type="ECO:0000313" key="4">
    <source>
        <dbReference type="Proteomes" id="UP000033935"/>
    </source>
</evidence>
<gene>
    <name evidence="3" type="ORF">UT30_C0003G0015</name>
</gene>
<evidence type="ECO:0000259" key="1">
    <source>
        <dbReference type="Pfam" id="PF01930"/>
    </source>
</evidence>
<sequence>MSPVAVMSPRTCYNTNMQGTISEKTFYQYLKCPNWVYFDAYAQAARPHDVLMVKLQDDGLIEEKERDLLTDRQDLVEVTAEDPDEAFAQTLTFMRQARQTIYHGVLVDKHWVGHPDILEKVEGRSHLGNYYYVAADIKRSREVRDDYKFQGCFYAELLERIQGVKPVQGYIVTPENQSLSYLIEEFEAKYELTLTEIEKIIAGKRPAHFVTSGCKQSPWYKECRHESERCEDLSLLNRVWREEVSKLEEVGIQTIGELALKSIPELEKIAPEVNSSRLEMMRDQAIAIKENRYIIRGNVDLPESNIELYFDIESDPLRDFDYLFGILEVTPQGEQYHSFFAQTPEQEGQMWAEFVHFIERHIDAPIYHYGWFEEEVVHRFAAKYGIGEIAREALETNMIDLLSVIRPSVIFPLSFYSLKDIAGFIGFEWRSHDASGANSVLWFEEWLEKKSPKLIQKILEYNEDDVRATYRLQRWVREHVIL</sequence>
<reference evidence="3 4" key="1">
    <citation type="journal article" date="2015" name="Nature">
        <title>rRNA introns, odd ribosomes, and small enigmatic genomes across a large radiation of phyla.</title>
        <authorList>
            <person name="Brown C.T."/>
            <person name="Hug L.A."/>
            <person name="Thomas B.C."/>
            <person name="Sharon I."/>
            <person name="Castelle C.J."/>
            <person name="Singh A."/>
            <person name="Wilkins M.J."/>
            <person name="Williams K.H."/>
            <person name="Banfield J.F."/>
        </authorList>
    </citation>
    <scope>NUCLEOTIDE SEQUENCE [LARGE SCALE GENOMIC DNA]</scope>
</reference>
<name>A0A0G0MWM2_9BACT</name>
<dbReference type="Gene3D" id="3.90.320.10">
    <property type="match status" value="1"/>
</dbReference>
<dbReference type="Proteomes" id="UP000033935">
    <property type="component" value="Unassembled WGS sequence"/>
</dbReference>
<organism evidence="3 4">
    <name type="scientific">Candidatus Uhrbacteria bacterium GW2011_GWF2_39_13</name>
    <dbReference type="NCBI Taxonomy" id="1618995"/>
    <lineage>
        <taxon>Bacteria</taxon>
        <taxon>Candidatus Uhriibacteriota</taxon>
    </lineage>
</organism>
<dbReference type="InterPro" id="IPR022765">
    <property type="entry name" value="Dna2/Cas4_DUF83"/>
</dbReference>
<dbReference type="Pfam" id="PF01930">
    <property type="entry name" value="Cas_Cas4"/>
    <property type="match status" value="1"/>
</dbReference>
<dbReference type="SUPFAM" id="SSF53098">
    <property type="entry name" value="Ribonuclease H-like"/>
    <property type="match status" value="1"/>
</dbReference>
<dbReference type="Pfam" id="PF13482">
    <property type="entry name" value="RNase_H_2"/>
    <property type="match status" value="1"/>
</dbReference>